<dbReference type="Ensembl" id="ENSCINT00000022623.2">
    <property type="protein sequence ID" value="ENSCINP00000022377.2"/>
    <property type="gene ID" value="ENSCING00000011796.2"/>
</dbReference>
<dbReference type="InParanoid" id="F6SLW0"/>
<reference evidence="3" key="2">
    <citation type="journal article" date="2008" name="Genome Biol.">
        <title>Improved genome assembly and evidence-based global gene model set for the chordate Ciona intestinalis: new insight into intron and operon populations.</title>
        <authorList>
            <person name="Satou Y."/>
            <person name="Mineta K."/>
            <person name="Ogasawara M."/>
            <person name="Sasakura Y."/>
            <person name="Shoguchi E."/>
            <person name="Ueno K."/>
            <person name="Yamada L."/>
            <person name="Matsumoto J."/>
            <person name="Wasserscheid J."/>
            <person name="Dewar K."/>
            <person name="Wiley G.B."/>
            <person name="Macmil S.L."/>
            <person name="Roe B.A."/>
            <person name="Zeller R.W."/>
            <person name="Hastings K.E."/>
            <person name="Lemaire P."/>
            <person name="Lindquist E."/>
            <person name="Endo T."/>
            <person name="Hotta K."/>
            <person name="Inaba K."/>
        </authorList>
    </citation>
    <scope>NUCLEOTIDE SEQUENCE [LARGE SCALE GENOMIC DNA]</scope>
    <source>
        <strain evidence="3">wild type</strain>
    </source>
</reference>
<evidence type="ECO:0000313" key="3">
    <source>
        <dbReference type="Ensembl" id="ENSCINP00000022377.2"/>
    </source>
</evidence>
<dbReference type="AlphaFoldDB" id="F6SLW0"/>
<proteinExistence type="predicted"/>
<evidence type="ECO:0000313" key="4">
    <source>
        <dbReference type="Proteomes" id="UP000008144"/>
    </source>
</evidence>
<keyword evidence="4" id="KW-1185">Reference proteome</keyword>
<reference evidence="3" key="4">
    <citation type="submission" date="2025-09" db="UniProtKB">
        <authorList>
            <consortium name="Ensembl"/>
        </authorList>
    </citation>
    <scope>IDENTIFICATION</scope>
</reference>
<protein>
    <submittedName>
        <fullName evidence="3">Uncharacterized protein</fullName>
    </submittedName>
</protein>
<reference evidence="3" key="3">
    <citation type="submission" date="2025-08" db="UniProtKB">
        <authorList>
            <consortium name="Ensembl"/>
        </authorList>
    </citation>
    <scope>IDENTIFICATION</scope>
</reference>
<reference evidence="4" key="1">
    <citation type="journal article" date="2002" name="Science">
        <title>The draft genome of Ciona intestinalis: insights into chordate and vertebrate origins.</title>
        <authorList>
            <person name="Dehal P."/>
            <person name="Satou Y."/>
            <person name="Campbell R.K."/>
            <person name="Chapman J."/>
            <person name="Degnan B."/>
            <person name="De Tomaso A."/>
            <person name="Davidson B."/>
            <person name="Di Gregorio A."/>
            <person name="Gelpke M."/>
            <person name="Goodstein D.M."/>
            <person name="Harafuji N."/>
            <person name="Hastings K.E."/>
            <person name="Ho I."/>
            <person name="Hotta K."/>
            <person name="Huang W."/>
            <person name="Kawashima T."/>
            <person name="Lemaire P."/>
            <person name="Martinez D."/>
            <person name="Meinertzhagen I.A."/>
            <person name="Necula S."/>
            <person name="Nonaka M."/>
            <person name="Putnam N."/>
            <person name="Rash S."/>
            <person name="Saiga H."/>
            <person name="Satake M."/>
            <person name="Terry A."/>
            <person name="Yamada L."/>
            <person name="Wang H.G."/>
            <person name="Awazu S."/>
            <person name="Azumi K."/>
            <person name="Boore J."/>
            <person name="Branno M."/>
            <person name="Chin-Bow S."/>
            <person name="DeSantis R."/>
            <person name="Doyle S."/>
            <person name="Francino P."/>
            <person name="Keys D.N."/>
            <person name="Haga S."/>
            <person name="Hayashi H."/>
            <person name="Hino K."/>
            <person name="Imai K.S."/>
            <person name="Inaba K."/>
            <person name="Kano S."/>
            <person name="Kobayashi K."/>
            <person name="Kobayashi M."/>
            <person name="Lee B.I."/>
            <person name="Makabe K.W."/>
            <person name="Manohar C."/>
            <person name="Matassi G."/>
            <person name="Medina M."/>
            <person name="Mochizuki Y."/>
            <person name="Mount S."/>
            <person name="Morishita T."/>
            <person name="Miura S."/>
            <person name="Nakayama A."/>
            <person name="Nishizaka S."/>
            <person name="Nomoto H."/>
            <person name="Ohta F."/>
            <person name="Oishi K."/>
            <person name="Rigoutsos I."/>
            <person name="Sano M."/>
            <person name="Sasaki A."/>
            <person name="Sasakura Y."/>
            <person name="Shoguchi E."/>
            <person name="Shin-i T."/>
            <person name="Spagnuolo A."/>
            <person name="Stainier D."/>
            <person name="Suzuki M.M."/>
            <person name="Tassy O."/>
            <person name="Takatori N."/>
            <person name="Tokuoka M."/>
            <person name="Yagi K."/>
            <person name="Yoshizaki F."/>
            <person name="Wada S."/>
            <person name="Zhang C."/>
            <person name="Hyatt P.D."/>
            <person name="Larimer F."/>
            <person name="Detter C."/>
            <person name="Doggett N."/>
            <person name="Glavina T."/>
            <person name="Hawkins T."/>
            <person name="Richardson P."/>
            <person name="Lucas S."/>
            <person name="Kohara Y."/>
            <person name="Levine M."/>
            <person name="Satoh N."/>
            <person name="Rokhsar D.S."/>
        </authorList>
    </citation>
    <scope>NUCLEOTIDE SEQUENCE [LARGE SCALE GENOMIC DNA]</scope>
</reference>
<sequence length="260" mass="28713">MYVAVYCILIAVVRYTYANQCNDQDVKTSSALVWNESPTNCSFNIKVVNSSNALAMVVRLYAGANYQGRVMIGNESMTGKEGFCRIYQLNKASDEWMSCTSVYNSNGLCQQRVLSDNMDLPIQLNDLKDLILTTNIIMKSDCSVIRVAVGSSHMVGLVIAVSCVALSITGISVAWACCTYTKWRKYHVKNDAPMLQFRTSSVEIVESPYQVIGDAQANKQTHTTVEDVPVSTQAACTSPDVATTVENEPQHYMTPKSLRK</sequence>
<feature type="signal peptide" evidence="2">
    <location>
        <begin position="1"/>
        <end position="18"/>
    </location>
</feature>
<accession>F6SLW0</accession>
<evidence type="ECO:0000256" key="2">
    <source>
        <dbReference type="SAM" id="SignalP"/>
    </source>
</evidence>
<dbReference type="HOGENOM" id="CLU_1071689_0_0_1"/>
<keyword evidence="1" id="KW-0812">Transmembrane</keyword>
<keyword evidence="1" id="KW-1133">Transmembrane helix</keyword>
<dbReference type="EMBL" id="EAAA01001611">
    <property type="status" value="NOT_ANNOTATED_CDS"/>
    <property type="molecule type" value="Genomic_DNA"/>
</dbReference>
<feature type="chain" id="PRO_5003341597" evidence="2">
    <location>
        <begin position="19"/>
        <end position="260"/>
    </location>
</feature>
<name>F6SLW0_CIOIN</name>
<dbReference type="Proteomes" id="UP000008144">
    <property type="component" value="Chromosome 3"/>
</dbReference>
<keyword evidence="2" id="KW-0732">Signal</keyword>
<organism evidence="3 4">
    <name type="scientific">Ciona intestinalis</name>
    <name type="common">Transparent sea squirt</name>
    <name type="synonym">Ascidia intestinalis</name>
    <dbReference type="NCBI Taxonomy" id="7719"/>
    <lineage>
        <taxon>Eukaryota</taxon>
        <taxon>Metazoa</taxon>
        <taxon>Chordata</taxon>
        <taxon>Tunicata</taxon>
        <taxon>Ascidiacea</taxon>
        <taxon>Phlebobranchia</taxon>
        <taxon>Cionidae</taxon>
        <taxon>Ciona</taxon>
    </lineage>
</organism>
<evidence type="ECO:0000256" key="1">
    <source>
        <dbReference type="SAM" id="Phobius"/>
    </source>
</evidence>
<keyword evidence="1" id="KW-0472">Membrane</keyword>
<feature type="transmembrane region" description="Helical" evidence="1">
    <location>
        <begin position="154"/>
        <end position="177"/>
    </location>
</feature>